<protein>
    <submittedName>
        <fullName evidence="2">DUF3021 family protein</fullName>
    </submittedName>
</protein>
<evidence type="ECO:0000313" key="2">
    <source>
        <dbReference type="EMBL" id="QGH33332.1"/>
    </source>
</evidence>
<dbReference type="Pfam" id="PF11457">
    <property type="entry name" value="DUF3021"/>
    <property type="match status" value="1"/>
</dbReference>
<keyword evidence="1" id="KW-1133">Transmembrane helix</keyword>
<dbReference type="EMBL" id="CP045915">
    <property type="protein sequence ID" value="QGH33332.1"/>
    <property type="molecule type" value="Genomic_DNA"/>
</dbReference>
<keyword evidence="3" id="KW-1185">Reference proteome</keyword>
<feature type="transmembrane region" description="Helical" evidence="1">
    <location>
        <begin position="98"/>
        <end position="119"/>
    </location>
</feature>
<evidence type="ECO:0000256" key="1">
    <source>
        <dbReference type="SAM" id="Phobius"/>
    </source>
</evidence>
<keyword evidence="1" id="KW-0812">Transmembrane</keyword>
<dbReference type="InterPro" id="IPR021560">
    <property type="entry name" value="DUF3021"/>
</dbReference>
<evidence type="ECO:0000313" key="3">
    <source>
        <dbReference type="Proteomes" id="UP000339690"/>
    </source>
</evidence>
<feature type="transmembrane region" description="Helical" evidence="1">
    <location>
        <begin position="72"/>
        <end position="92"/>
    </location>
</feature>
<proteinExistence type="predicted"/>
<reference evidence="2 3" key="1">
    <citation type="submission" date="2019-11" db="EMBL/GenBank/DDBJ databases">
        <title>Gracilibacillus salitolerans sp. nov., a moderate halophile isolated from a saline soil in northwest China.</title>
        <authorList>
            <person name="Gan L."/>
        </authorList>
    </citation>
    <scope>NUCLEOTIDE SEQUENCE [LARGE SCALE GENOMIC DNA]</scope>
    <source>
        <strain evidence="2 3">SCU50</strain>
    </source>
</reference>
<sequence length="136" mass="15573">MIAEGLKRIMIGVAVGSLITFAVTSFMIIQSIDSSIQEIWKHWLASMLIGIFYSFASIIFEREGWSLLKQTVVHSTSTFMVLFPIIILAGWLPFDPLSLLIGLVIFLISYSIMWIGLYFHYKRMARSMNECIDKKN</sequence>
<gene>
    <name evidence="2" type="ORF">GI584_04460</name>
</gene>
<feature type="transmembrane region" description="Helical" evidence="1">
    <location>
        <begin position="9"/>
        <end position="30"/>
    </location>
</feature>
<dbReference type="Proteomes" id="UP000339690">
    <property type="component" value="Chromosome"/>
</dbReference>
<keyword evidence="1" id="KW-0472">Membrane</keyword>
<organism evidence="2 3">
    <name type="scientific">Gracilibacillus salitolerans</name>
    <dbReference type="NCBI Taxonomy" id="2663022"/>
    <lineage>
        <taxon>Bacteria</taxon>
        <taxon>Bacillati</taxon>
        <taxon>Bacillota</taxon>
        <taxon>Bacilli</taxon>
        <taxon>Bacillales</taxon>
        <taxon>Bacillaceae</taxon>
        <taxon>Gracilibacillus</taxon>
    </lineage>
</organism>
<dbReference type="AlphaFoldDB" id="A0A5Q2TGX5"/>
<dbReference type="RefSeq" id="WP_100361828.1">
    <property type="nucleotide sequence ID" value="NZ_CP045915.1"/>
</dbReference>
<accession>A0A5Q2TGX5</accession>
<dbReference type="KEGG" id="grc:GI584_04460"/>
<name>A0A5Q2TGX5_9BACI</name>
<feature type="transmembrane region" description="Helical" evidence="1">
    <location>
        <begin position="42"/>
        <end position="60"/>
    </location>
</feature>